<dbReference type="AlphaFoldDB" id="A0A0R2H321"/>
<feature type="transmembrane region" description="Helical" evidence="1">
    <location>
        <begin position="12"/>
        <end position="33"/>
    </location>
</feature>
<feature type="transmembrane region" description="Helical" evidence="1">
    <location>
        <begin position="45"/>
        <end position="64"/>
    </location>
</feature>
<keyword evidence="1" id="KW-0812">Transmembrane</keyword>
<keyword evidence="1" id="KW-0472">Membrane</keyword>
<comment type="caution">
    <text evidence="2">The sequence shown here is derived from an EMBL/GenBank/DDBJ whole genome shotgun (WGS) entry which is preliminary data.</text>
</comment>
<protein>
    <submittedName>
        <fullName evidence="2">Uncharacterized protein</fullName>
    </submittedName>
</protein>
<dbReference type="PATRIC" id="fig|1629.5.peg.479"/>
<keyword evidence="1" id="KW-1133">Transmembrane helix</keyword>
<dbReference type="EMBL" id="JQBM01000001">
    <property type="protein sequence ID" value="KRN47202.1"/>
    <property type="molecule type" value="Genomic_DNA"/>
</dbReference>
<gene>
    <name evidence="2" type="ORF">IV50_GL000475</name>
</gene>
<organism evidence="2 3">
    <name type="scientific">Weissella viridescens</name>
    <name type="common">Lactobacillus viridescens</name>
    <dbReference type="NCBI Taxonomy" id="1629"/>
    <lineage>
        <taxon>Bacteria</taxon>
        <taxon>Bacillati</taxon>
        <taxon>Bacillota</taxon>
        <taxon>Bacilli</taxon>
        <taxon>Lactobacillales</taxon>
        <taxon>Lactobacillaceae</taxon>
        <taxon>Weissella</taxon>
    </lineage>
</organism>
<reference evidence="2 3" key="1">
    <citation type="journal article" date="2015" name="Genome Announc.">
        <title>Expanding the biotechnology potential of lactobacilli through comparative genomics of 213 strains and associated genera.</title>
        <authorList>
            <person name="Sun Z."/>
            <person name="Harris H.M."/>
            <person name="McCann A."/>
            <person name="Guo C."/>
            <person name="Argimon S."/>
            <person name="Zhang W."/>
            <person name="Yang X."/>
            <person name="Jeffery I.B."/>
            <person name="Cooney J.C."/>
            <person name="Kagawa T.F."/>
            <person name="Liu W."/>
            <person name="Song Y."/>
            <person name="Salvetti E."/>
            <person name="Wrobel A."/>
            <person name="Rasinkangas P."/>
            <person name="Parkhill J."/>
            <person name="Rea M.C."/>
            <person name="O'Sullivan O."/>
            <person name="Ritari J."/>
            <person name="Douillard F.P."/>
            <person name="Paul Ross R."/>
            <person name="Yang R."/>
            <person name="Briner A.E."/>
            <person name="Felis G.E."/>
            <person name="de Vos W.M."/>
            <person name="Barrangou R."/>
            <person name="Klaenhammer T.R."/>
            <person name="Caufield P.W."/>
            <person name="Cui Y."/>
            <person name="Zhang H."/>
            <person name="O'Toole P.W."/>
        </authorList>
    </citation>
    <scope>NUCLEOTIDE SEQUENCE [LARGE SCALE GENOMIC DNA]</scope>
    <source>
        <strain evidence="2 3">DSM 20410</strain>
    </source>
</reference>
<name>A0A0R2H321_WEIVI</name>
<evidence type="ECO:0000313" key="3">
    <source>
        <dbReference type="Proteomes" id="UP000051992"/>
    </source>
</evidence>
<proteinExistence type="predicted"/>
<keyword evidence="3" id="KW-1185">Reference proteome</keyword>
<evidence type="ECO:0000313" key="2">
    <source>
        <dbReference type="EMBL" id="KRN47202.1"/>
    </source>
</evidence>
<sequence>MGNVMKLEIIGMGVTILGWIALLVWLINILFTHHDHMKQSIIMKALGWLGVILILVGGGINYAYNQTQDITPAATPKSKVTTNDTSH</sequence>
<dbReference type="Proteomes" id="UP000051992">
    <property type="component" value="Unassembled WGS sequence"/>
</dbReference>
<accession>A0A0R2H321</accession>
<evidence type="ECO:0000256" key="1">
    <source>
        <dbReference type="SAM" id="Phobius"/>
    </source>
</evidence>